<dbReference type="Proteomes" id="UP000563151">
    <property type="component" value="Unassembled WGS sequence"/>
</dbReference>
<dbReference type="InterPro" id="IPR008921">
    <property type="entry name" value="DNA_pol3_clamp-load_cplx_C"/>
</dbReference>
<dbReference type="GO" id="GO:0003887">
    <property type="term" value="F:DNA-directed DNA polymerase activity"/>
    <property type="evidence" value="ECO:0007669"/>
    <property type="project" value="UniProtKB-KW"/>
</dbReference>
<evidence type="ECO:0000256" key="8">
    <source>
        <dbReference type="ARBA" id="ARBA00022833"/>
    </source>
</evidence>
<dbReference type="GO" id="GO:0005524">
    <property type="term" value="F:ATP binding"/>
    <property type="evidence" value="ECO:0007669"/>
    <property type="project" value="UniProtKB-KW"/>
</dbReference>
<dbReference type="FunFam" id="3.40.50.300:FF:000014">
    <property type="entry name" value="DNA polymerase III subunit gamma/tau"/>
    <property type="match status" value="1"/>
</dbReference>
<dbReference type="SUPFAM" id="SSF52540">
    <property type="entry name" value="P-loop containing nucleoside triphosphate hydrolases"/>
    <property type="match status" value="1"/>
</dbReference>
<keyword evidence="6" id="KW-0479">Metal-binding</keyword>
<dbReference type="InterPro" id="IPR012763">
    <property type="entry name" value="DNA_pol_III_sug/sutau_N"/>
</dbReference>
<dbReference type="Pfam" id="PF12169">
    <property type="entry name" value="DNA_pol3_gamma3"/>
    <property type="match status" value="1"/>
</dbReference>
<dbReference type="CDD" id="cd18137">
    <property type="entry name" value="HLD_clamp_pol_III_gamma_tau"/>
    <property type="match status" value="1"/>
</dbReference>
<dbReference type="Pfam" id="PF20964">
    <property type="entry name" value="DnaX_C"/>
    <property type="match status" value="1"/>
</dbReference>
<evidence type="ECO:0000256" key="3">
    <source>
        <dbReference type="ARBA" id="ARBA00022679"/>
    </source>
</evidence>
<dbReference type="FunFam" id="1.10.8.60:FF:000013">
    <property type="entry name" value="DNA polymerase III subunit gamma/tau"/>
    <property type="match status" value="1"/>
</dbReference>
<keyword evidence="9" id="KW-0067">ATP-binding</keyword>
<comment type="similarity">
    <text evidence="1">Belongs to the DnaX/STICHEL family.</text>
</comment>
<keyword evidence="4 13" id="KW-0548">Nucleotidyltransferase</keyword>
<evidence type="ECO:0000256" key="4">
    <source>
        <dbReference type="ARBA" id="ARBA00022695"/>
    </source>
</evidence>
<keyword evidence="7" id="KW-0547">Nucleotide-binding</keyword>
<evidence type="ECO:0000313" key="14">
    <source>
        <dbReference type="Proteomes" id="UP000563151"/>
    </source>
</evidence>
<dbReference type="Pfam" id="PF22608">
    <property type="entry name" value="DNAX_ATPase_lid"/>
    <property type="match status" value="1"/>
</dbReference>
<dbReference type="Gene3D" id="1.10.8.60">
    <property type="match status" value="1"/>
</dbReference>
<dbReference type="EC" id="2.7.7.7" evidence="2"/>
<dbReference type="CDD" id="cd00009">
    <property type="entry name" value="AAA"/>
    <property type="match status" value="1"/>
</dbReference>
<dbReference type="Gene3D" id="1.20.272.10">
    <property type="match status" value="1"/>
</dbReference>
<evidence type="ECO:0000313" key="13">
    <source>
        <dbReference type="EMBL" id="MBC2399946.1"/>
    </source>
</evidence>
<organism evidence="13 14">
    <name type="scientific">Clostridium tetanomorphum</name>
    <dbReference type="NCBI Taxonomy" id="1553"/>
    <lineage>
        <taxon>Bacteria</taxon>
        <taxon>Bacillati</taxon>
        <taxon>Bacillota</taxon>
        <taxon>Clostridia</taxon>
        <taxon>Eubacteriales</taxon>
        <taxon>Clostridiaceae</taxon>
        <taxon>Clostridium</taxon>
    </lineage>
</organism>
<evidence type="ECO:0000256" key="6">
    <source>
        <dbReference type="ARBA" id="ARBA00022723"/>
    </source>
</evidence>
<dbReference type="GO" id="GO:0003677">
    <property type="term" value="F:DNA binding"/>
    <property type="evidence" value="ECO:0007669"/>
    <property type="project" value="InterPro"/>
</dbReference>
<dbReference type="PANTHER" id="PTHR11669:SF0">
    <property type="entry name" value="PROTEIN STICHEL-LIKE 2"/>
    <property type="match status" value="1"/>
</dbReference>
<dbReference type="GO" id="GO:0006261">
    <property type="term" value="P:DNA-templated DNA replication"/>
    <property type="evidence" value="ECO:0007669"/>
    <property type="project" value="TreeGrafter"/>
</dbReference>
<feature type="domain" description="AAA+ ATPase" evidence="12">
    <location>
        <begin position="37"/>
        <end position="179"/>
    </location>
</feature>
<dbReference type="SUPFAM" id="SSF48019">
    <property type="entry name" value="post-AAA+ oligomerization domain-like"/>
    <property type="match status" value="1"/>
</dbReference>
<dbReference type="NCBIfam" id="NF004046">
    <property type="entry name" value="PRK05563.1"/>
    <property type="match status" value="1"/>
</dbReference>
<comment type="catalytic activity">
    <reaction evidence="11">
        <text>DNA(n) + a 2'-deoxyribonucleoside 5'-triphosphate = DNA(n+1) + diphosphate</text>
        <dbReference type="Rhea" id="RHEA:22508"/>
        <dbReference type="Rhea" id="RHEA-COMP:17339"/>
        <dbReference type="Rhea" id="RHEA-COMP:17340"/>
        <dbReference type="ChEBI" id="CHEBI:33019"/>
        <dbReference type="ChEBI" id="CHEBI:61560"/>
        <dbReference type="ChEBI" id="CHEBI:173112"/>
        <dbReference type="EC" id="2.7.7.7"/>
    </reaction>
</comment>
<proteinExistence type="inferred from homology"/>
<evidence type="ECO:0000256" key="10">
    <source>
        <dbReference type="ARBA" id="ARBA00022932"/>
    </source>
</evidence>
<evidence type="ECO:0000256" key="1">
    <source>
        <dbReference type="ARBA" id="ARBA00006360"/>
    </source>
</evidence>
<dbReference type="InterPro" id="IPR045085">
    <property type="entry name" value="HLD_clamp_pol_III_gamma_tau"/>
</dbReference>
<dbReference type="InterPro" id="IPR003593">
    <property type="entry name" value="AAA+_ATPase"/>
</dbReference>
<evidence type="ECO:0000259" key="12">
    <source>
        <dbReference type="SMART" id="SM00382"/>
    </source>
</evidence>
<evidence type="ECO:0000256" key="7">
    <source>
        <dbReference type="ARBA" id="ARBA00022741"/>
    </source>
</evidence>
<reference evidence="13 14" key="1">
    <citation type="submission" date="2020-04" db="EMBL/GenBank/DDBJ databases">
        <title>Genomic insights into acetone-butanol-ethanol (ABE) fermentation by sequencing solventogenic clostridia strains.</title>
        <authorList>
            <person name="Brown S."/>
        </authorList>
    </citation>
    <scope>NUCLEOTIDE SEQUENCE [LARGE SCALE GENOMIC DNA]</scope>
    <source>
        <strain evidence="13 14">DJ011</strain>
    </source>
</reference>
<gene>
    <name evidence="13" type="primary">dnaX</name>
    <name evidence="13" type="ORF">HGG79_19580</name>
</gene>
<keyword evidence="10" id="KW-0239">DNA-directed DNA polymerase</keyword>
<dbReference type="InterPro" id="IPR027417">
    <property type="entry name" value="P-loop_NTPase"/>
</dbReference>
<comment type="caution">
    <text evidence="13">The sequence shown here is derived from an EMBL/GenBank/DDBJ whole genome shotgun (WGS) entry which is preliminary data.</text>
</comment>
<dbReference type="InterPro" id="IPR022754">
    <property type="entry name" value="DNA_pol_III_gamma-3"/>
</dbReference>
<accession>A0A923EE22</accession>
<dbReference type="SMART" id="SM00382">
    <property type="entry name" value="AAA"/>
    <property type="match status" value="1"/>
</dbReference>
<keyword evidence="3 13" id="KW-0808">Transferase</keyword>
<evidence type="ECO:0000256" key="2">
    <source>
        <dbReference type="ARBA" id="ARBA00012417"/>
    </source>
</evidence>
<keyword evidence="14" id="KW-1185">Reference proteome</keyword>
<sequence>MSYTALYREWRPRNFKDVVGQQHITVTLRNQIKNGRIAHAYLFCGTRGTGKTSTAKILAKAVNCLNLQDGEPCNECDMCKKINSNLLIDVTELDAASNNGVDKIREIVEEVNYPPREAKYKVYIMDEVHMLSQGAVNAFLKTLEEPPANVIFILATTDPQKLPITILSRCQRFDFKRIKSEEIFERLRYVVKEQGIFADDKSLNLISRMSDGAMRDALSVLDQAISMGNSKVEYEKVINMLGLVTNENLIRLTDNIIDKNIENSIKVIEEVVFSGKDIHYFIKDMINHMRNLLMVKVSQNPDEVLDMSEENIVLLKKQSVKIRIEEIMRNIRILQEAEEQSKWTKQSRLYLELAVIKMCKIEYDTSKEVILARLNKLEEAMKNGEIKIACEAIIPKVSRGTKASKQTKEDKGDIIVQPVKKFNPDSKLNIDIVRKSWRDILETFKGRRHMVLYASLITGKPIECKDGIITLKYEQQYAFNKQRLEKEDNKKIVEDIFSEVLKEGIRIKYIIEEEESEKNPEEILKETFGEDMVEILEE</sequence>
<evidence type="ECO:0000256" key="5">
    <source>
        <dbReference type="ARBA" id="ARBA00022705"/>
    </source>
</evidence>
<dbReference type="RefSeq" id="WP_035149963.1">
    <property type="nucleotide sequence ID" value="NZ_JAAZWO010000041.1"/>
</dbReference>
<evidence type="ECO:0000256" key="11">
    <source>
        <dbReference type="ARBA" id="ARBA00049244"/>
    </source>
</evidence>
<protein>
    <recommendedName>
        <fullName evidence="2">DNA-directed DNA polymerase</fullName>
        <ecNumber evidence="2">2.7.7.7</ecNumber>
    </recommendedName>
</protein>
<dbReference type="NCBIfam" id="TIGR02397">
    <property type="entry name" value="dnaX_nterm"/>
    <property type="match status" value="1"/>
</dbReference>
<dbReference type="GO" id="GO:0046872">
    <property type="term" value="F:metal ion binding"/>
    <property type="evidence" value="ECO:0007669"/>
    <property type="project" value="UniProtKB-KW"/>
</dbReference>
<dbReference type="InterPro" id="IPR048448">
    <property type="entry name" value="DnaX-like_C"/>
</dbReference>
<dbReference type="AlphaFoldDB" id="A0A923EE22"/>
<dbReference type="GO" id="GO:0009360">
    <property type="term" value="C:DNA polymerase III complex"/>
    <property type="evidence" value="ECO:0007669"/>
    <property type="project" value="InterPro"/>
</dbReference>
<keyword evidence="8" id="KW-0862">Zinc</keyword>
<evidence type="ECO:0000256" key="9">
    <source>
        <dbReference type="ARBA" id="ARBA00022840"/>
    </source>
</evidence>
<dbReference type="Pfam" id="PF13177">
    <property type="entry name" value="DNA_pol3_delta2"/>
    <property type="match status" value="1"/>
</dbReference>
<name>A0A923EE22_CLOTT</name>
<dbReference type="PANTHER" id="PTHR11669">
    <property type="entry name" value="REPLICATION FACTOR C / DNA POLYMERASE III GAMMA-TAU SUBUNIT"/>
    <property type="match status" value="1"/>
</dbReference>
<keyword evidence="5" id="KW-0235">DNA replication</keyword>
<dbReference type="Gene3D" id="3.40.50.300">
    <property type="entry name" value="P-loop containing nucleotide triphosphate hydrolases"/>
    <property type="match status" value="1"/>
</dbReference>
<dbReference type="InterPro" id="IPR050238">
    <property type="entry name" value="DNA_Rep/Repair_Clamp_Loader"/>
</dbReference>
<dbReference type="EMBL" id="JAAZWO010000041">
    <property type="protein sequence ID" value="MBC2399946.1"/>
    <property type="molecule type" value="Genomic_DNA"/>
</dbReference>